<dbReference type="Proteomes" id="UP000516437">
    <property type="component" value="Chromosome 5"/>
</dbReference>
<dbReference type="EMBL" id="RXIC02000023">
    <property type="protein sequence ID" value="KAB1214856.1"/>
    <property type="molecule type" value="Genomic_DNA"/>
</dbReference>
<dbReference type="Pfam" id="PF03321">
    <property type="entry name" value="GH3"/>
    <property type="match status" value="1"/>
</dbReference>
<protein>
    <submittedName>
        <fullName evidence="5">Putative indole-3-acetic acid-amido synthetase GH3.1</fullName>
    </submittedName>
</protein>
<comment type="caution">
    <text evidence="5">The sequence shown here is derived from an EMBL/GenBank/DDBJ whole genome shotgun (WGS) entry which is preliminary data.</text>
</comment>
<evidence type="ECO:0000313" key="6">
    <source>
        <dbReference type="Proteomes" id="UP000516437"/>
    </source>
</evidence>
<dbReference type="InterPro" id="IPR055377">
    <property type="entry name" value="GH3_M"/>
</dbReference>
<dbReference type="PANTHER" id="PTHR31901">
    <property type="entry name" value="GH3 DOMAIN-CONTAINING PROTEIN"/>
    <property type="match status" value="1"/>
</dbReference>
<dbReference type="Pfam" id="PF23572">
    <property type="entry name" value="GH3_C"/>
    <property type="match status" value="1"/>
</dbReference>
<keyword evidence="2" id="KW-0436">Ligase</keyword>
<dbReference type="InterPro" id="IPR004993">
    <property type="entry name" value="GH3"/>
</dbReference>
<reference evidence="5 6" key="1">
    <citation type="journal article" date="2019" name="Plant Biotechnol. J.">
        <title>The red bayberry genome and genetic basis of sex determination.</title>
        <authorList>
            <person name="Jia H.M."/>
            <person name="Jia H.J."/>
            <person name="Cai Q.L."/>
            <person name="Wang Y."/>
            <person name="Zhao H.B."/>
            <person name="Yang W.F."/>
            <person name="Wang G.Y."/>
            <person name="Li Y.H."/>
            <person name="Zhan D.L."/>
            <person name="Shen Y.T."/>
            <person name="Niu Q.F."/>
            <person name="Chang L."/>
            <person name="Qiu J."/>
            <person name="Zhao L."/>
            <person name="Xie H.B."/>
            <person name="Fu W.Y."/>
            <person name="Jin J."/>
            <person name="Li X.W."/>
            <person name="Jiao Y."/>
            <person name="Zhou C.C."/>
            <person name="Tu T."/>
            <person name="Chai C.Y."/>
            <person name="Gao J.L."/>
            <person name="Fan L.J."/>
            <person name="van de Weg E."/>
            <person name="Wang J.Y."/>
            <person name="Gao Z.S."/>
        </authorList>
    </citation>
    <scope>NUCLEOTIDE SEQUENCE [LARGE SCALE GENOMIC DNA]</scope>
    <source>
        <tissue evidence="5">Leaves</tissue>
    </source>
</reference>
<evidence type="ECO:0000313" key="5">
    <source>
        <dbReference type="EMBL" id="KAB1214856.1"/>
    </source>
</evidence>
<feature type="domain" description="GH3 middle" evidence="3">
    <location>
        <begin position="358"/>
        <end position="435"/>
    </location>
</feature>
<gene>
    <name evidence="5" type="ORF">CJ030_MR5G018754</name>
</gene>
<dbReference type="GO" id="GO:0016881">
    <property type="term" value="F:acid-amino acid ligase activity"/>
    <property type="evidence" value="ECO:0007669"/>
    <property type="project" value="TreeGrafter"/>
</dbReference>
<evidence type="ECO:0000256" key="2">
    <source>
        <dbReference type="ARBA" id="ARBA00022598"/>
    </source>
</evidence>
<comment type="similarity">
    <text evidence="1">Belongs to the IAA-amido conjugating enzyme family.</text>
</comment>
<sequence>MMVHSELSFPLGPPACEKDSKALQFIEEMTKNADAVQERVLAEILRRNSDTEYLRRFHLNGATDRDTFKSNIPVVTYEDIQSEIQRIANGDRSSILSGHPISEFLTSSGTSAGERKLTPTIREEWDRRQLLYSLLMPVMNLYVQDLDKGKGLYFLFVKAETKTPGGLLARPVLTSYYKSDHFKNRPFDPYMVYTSPNEAVLCADSFQSMYTQMLCGLIMHEEVFRVGAVFASGLLRAIRFLQLNWQLLAHDISQGTLNPKITDPSLRDCISKIIKPKPELSEFIIKECSGENWESIITRIWPNTKYLDVVITGAMAQYIPTLDYYSGGLPLASTMYASSECYFGLNLKPMSKPSEVSYTIMPNMGYFEFLPLEQNDPALSRDSPPRLVDLANVEVGKEYELIITTYAGLCRYRVGDILQVTDFYNSAPQFRFIRRKNALLSIEADKTDEAELQEAVSNASVLLQGFNTSVVEYTSYAETKSIPGHYVIYWELLVKDPANPPTHEVLNNCCLAMEDSLNSVYRQGRVADNSIGPLEIRVVKNGTFEELMDYAISRGASINQYKVPRCVNFTPIMELLDSRVVSVHFSPAVPHWTPERRPR</sequence>
<evidence type="ECO:0000259" key="4">
    <source>
        <dbReference type="Pfam" id="PF23572"/>
    </source>
</evidence>
<name>A0A6A1VS42_9ROSI</name>
<dbReference type="Pfam" id="PF23571">
    <property type="entry name" value="GH3_M"/>
    <property type="match status" value="1"/>
</dbReference>
<evidence type="ECO:0000256" key="1">
    <source>
        <dbReference type="ARBA" id="ARBA00008068"/>
    </source>
</evidence>
<evidence type="ECO:0000259" key="3">
    <source>
        <dbReference type="Pfam" id="PF23571"/>
    </source>
</evidence>
<dbReference type="OrthoDB" id="10004661at2759"/>
<keyword evidence="6" id="KW-1185">Reference proteome</keyword>
<dbReference type="GO" id="GO:0005737">
    <property type="term" value="C:cytoplasm"/>
    <property type="evidence" value="ECO:0007669"/>
    <property type="project" value="TreeGrafter"/>
</dbReference>
<dbReference type="InterPro" id="IPR055378">
    <property type="entry name" value="GH3_C"/>
</dbReference>
<proteinExistence type="inferred from homology"/>
<feature type="domain" description="GH3 C-terminal" evidence="4">
    <location>
        <begin position="451"/>
        <end position="569"/>
    </location>
</feature>
<accession>A0A6A1VS42</accession>
<dbReference type="PANTHER" id="PTHR31901:SF7">
    <property type="entry name" value="INDOLE-3-ACETIC ACID-AMIDO SYNTHETASE GH3.2-RELATED"/>
    <property type="match status" value="1"/>
</dbReference>
<dbReference type="AlphaFoldDB" id="A0A6A1VS42"/>
<organism evidence="5 6">
    <name type="scientific">Morella rubra</name>
    <name type="common">Chinese bayberry</name>
    <dbReference type="NCBI Taxonomy" id="262757"/>
    <lineage>
        <taxon>Eukaryota</taxon>
        <taxon>Viridiplantae</taxon>
        <taxon>Streptophyta</taxon>
        <taxon>Embryophyta</taxon>
        <taxon>Tracheophyta</taxon>
        <taxon>Spermatophyta</taxon>
        <taxon>Magnoliopsida</taxon>
        <taxon>eudicotyledons</taxon>
        <taxon>Gunneridae</taxon>
        <taxon>Pentapetalae</taxon>
        <taxon>rosids</taxon>
        <taxon>fabids</taxon>
        <taxon>Fagales</taxon>
        <taxon>Myricaceae</taxon>
        <taxon>Morella</taxon>
    </lineage>
</organism>